<comment type="caution">
    <text evidence="1">The sequence shown here is derived from an EMBL/GenBank/DDBJ whole genome shotgun (WGS) entry which is preliminary data.</text>
</comment>
<dbReference type="Proteomes" id="UP000789920">
    <property type="component" value="Unassembled WGS sequence"/>
</dbReference>
<evidence type="ECO:0000313" key="2">
    <source>
        <dbReference type="Proteomes" id="UP000789920"/>
    </source>
</evidence>
<name>A0ACA9MIX7_9GLOM</name>
<reference evidence="1" key="1">
    <citation type="submission" date="2021-06" db="EMBL/GenBank/DDBJ databases">
        <authorList>
            <person name="Kallberg Y."/>
            <person name="Tangrot J."/>
            <person name="Rosling A."/>
        </authorList>
    </citation>
    <scope>NUCLEOTIDE SEQUENCE</scope>
    <source>
        <strain evidence="1">MA461A</strain>
    </source>
</reference>
<proteinExistence type="predicted"/>
<gene>
    <name evidence="1" type="ORF">RPERSI_LOCUS5573</name>
</gene>
<keyword evidence="2" id="KW-1185">Reference proteome</keyword>
<accession>A0ACA9MIX7</accession>
<dbReference type="EMBL" id="CAJVQC010008382">
    <property type="protein sequence ID" value="CAG8591956.1"/>
    <property type="molecule type" value="Genomic_DNA"/>
</dbReference>
<organism evidence="1 2">
    <name type="scientific">Racocetra persica</name>
    <dbReference type="NCBI Taxonomy" id="160502"/>
    <lineage>
        <taxon>Eukaryota</taxon>
        <taxon>Fungi</taxon>
        <taxon>Fungi incertae sedis</taxon>
        <taxon>Mucoromycota</taxon>
        <taxon>Glomeromycotina</taxon>
        <taxon>Glomeromycetes</taxon>
        <taxon>Diversisporales</taxon>
        <taxon>Gigasporaceae</taxon>
        <taxon>Racocetra</taxon>
    </lineage>
</organism>
<protein>
    <submittedName>
        <fullName evidence="1">15167_t:CDS:1</fullName>
    </submittedName>
</protein>
<sequence>MDGTLNKIEGGKEFVNKKFSKAVEGEWYLVAFQYIGSNANNDSVLNAEKKDLHVIEGDKFCEIEFSKNITTQTVKLNFYPQQSSEKNHLLQSGEKEHLLSRNLVYSLHNAMNITNKKDAKTKVEEAITNLFLDIIHEPSIFPMTTKKLIIYISFKGYDSLKDLINDDKLLFKLKQ</sequence>
<evidence type="ECO:0000313" key="1">
    <source>
        <dbReference type="EMBL" id="CAG8591956.1"/>
    </source>
</evidence>